<protein>
    <submittedName>
        <fullName evidence="4">Phosphodiester glycosidase family protein</fullName>
    </submittedName>
</protein>
<evidence type="ECO:0000313" key="4">
    <source>
        <dbReference type="EMBL" id="MCY9521832.1"/>
    </source>
</evidence>
<gene>
    <name evidence="4" type="ORF">M5X09_19540</name>
</gene>
<sequence length="390" mass="43363">MYPERSSAGKSTARSLPSRKSAQQRTGRRKQQKTQRRRKRSFWRTLRLIAVVMLIMSAFGAGWLFFTPSGTEMRFLIADTLITTRHRHWAKYVIGQEELDKRVAAYQKKFIEMGEEKSTLEIKKPSPVEEKQKPLIEYKTVSGKGTSGYFSGYLMIVNDPTKIRIAVPNRIGRGEKVSSMVERTGALAGVNAGGFADPNWKGNGFQPIGVVFADGKLYYDGVGKNHRTQIVGIDKEGKMVAGNYKVNELLEMGIEEGVTFQPRMIVNGKGQIKDHADGWGIAPRTVMGQREDGAILFLVIDGRQTHSIGADLYDCQQIMLENGAVIAANLDGGSSTVLVERGGSIKNSPASQYGERYLPTAFLVFEHPEQVTIKNIWEGLDPSEIDPSTW</sequence>
<feature type="transmembrane region" description="Helical" evidence="2">
    <location>
        <begin position="46"/>
        <end position="66"/>
    </location>
</feature>
<organism evidence="4 5">
    <name type="scientific">Paenibacillus apiarius</name>
    <dbReference type="NCBI Taxonomy" id="46240"/>
    <lineage>
        <taxon>Bacteria</taxon>
        <taxon>Bacillati</taxon>
        <taxon>Bacillota</taxon>
        <taxon>Bacilli</taxon>
        <taxon>Bacillales</taxon>
        <taxon>Paenibacillaceae</taxon>
        <taxon>Paenibacillus</taxon>
    </lineage>
</organism>
<evidence type="ECO:0000256" key="1">
    <source>
        <dbReference type="SAM" id="MobiDB-lite"/>
    </source>
</evidence>
<dbReference type="InterPro" id="IPR018711">
    <property type="entry name" value="NAGPA"/>
</dbReference>
<feature type="compositionally biased region" description="Polar residues" evidence="1">
    <location>
        <begin position="8"/>
        <end position="21"/>
    </location>
</feature>
<evidence type="ECO:0000313" key="5">
    <source>
        <dbReference type="Proteomes" id="UP001207626"/>
    </source>
</evidence>
<name>A0ABT4DWU3_9BACL</name>
<evidence type="ECO:0000259" key="3">
    <source>
        <dbReference type="Pfam" id="PF09992"/>
    </source>
</evidence>
<dbReference type="Pfam" id="PF09992">
    <property type="entry name" value="NAGPA"/>
    <property type="match status" value="1"/>
</dbReference>
<dbReference type="RefSeq" id="WP_140397922.1">
    <property type="nucleotide sequence ID" value="NZ_JAFFHZ010000001.1"/>
</dbReference>
<comment type="caution">
    <text evidence="4">The sequence shown here is derived from an EMBL/GenBank/DDBJ whole genome shotgun (WGS) entry which is preliminary data.</text>
</comment>
<keyword evidence="4" id="KW-0326">Glycosidase</keyword>
<proteinExistence type="predicted"/>
<accession>A0ABT4DWU3</accession>
<dbReference type="GeneID" id="77000884"/>
<feature type="region of interest" description="Disordered" evidence="1">
    <location>
        <begin position="1"/>
        <end position="39"/>
    </location>
</feature>
<keyword evidence="2" id="KW-1133">Transmembrane helix</keyword>
<dbReference type="PANTHER" id="PTHR40446">
    <property type="entry name" value="N-ACETYLGLUCOSAMINE-1-PHOSPHODIESTER ALPHA-N-ACETYLGLUCOSAMINIDASE"/>
    <property type="match status" value="1"/>
</dbReference>
<feature type="domain" description="Phosphodiester glycosidase" evidence="3">
    <location>
        <begin position="185"/>
        <end position="365"/>
    </location>
</feature>
<keyword evidence="2" id="KW-0812">Transmembrane</keyword>
<dbReference type="PANTHER" id="PTHR40446:SF2">
    <property type="entry name" value="N-ACETYLGLUCOSAMINE-1-PHOSPHODIESTER ALPHA-N-ACETYLGLUCOSAMINIDASE"/>
    <property type="match status" value="1"/>
</dbReference>
<keyword evidence="2" id="KW-0472">Membrane</keyword>
<reference evidence="4 5" key="1">
    <citation type="submission" date="2022-05" db="EMBL/GenBank/DDBJ databases">
        <title>Genome Sequencing of Bee-Associated Microbes.</title>
        <authorList>
            <person name="Dunlap C."/>
        </authorList>
    </citation>
    <scope>NUCLEOTIDE SEQUENCE [LARGE SCALE GENOMIC DNA]</scope>
    <source>
        <strain evidence="4 5">NRRL NRS-1438</strain>
    </source>
</reference>
<feature type="compositionally biased region" description="Basic residues" evidence="1">
    <location>
        <begin position="26"/>
        <end position="39"/>
    </location>
</feature>
<dbReference type="Proteomes" id="UP001207626">
    <property type="component" value="Unassembled WGS sequence"/>
</dbReference>
<dbReference type="EMBL" id="JAMDLW010000027">
    <property type="protein sequence ID" value="MCY9521832.1"/>
    <property type="molecule type" value="Genomic_DNA"/>
</dbReference>
<evidence type="ECO:0000256" key="2">
    <source>
        <dbReference type="SAM" id="Phobius"/>
    </source>
</evidence>
<dbReference type="GO" id="GO:0016798">
    <property type="term" value="F:hydrolase activity, acting on glycosyl bonds"/>
    <property type="evidence" value="ECO:0007669"/>
    <property type="project" value="UniProtKB-KW"/>
</dbReference>
<keyword evidence="5" id="KW-1185">Reference proteome</keyword>
<keyword evidence="4" id="KW-0378">Hydrolase</keyword>